<sequence>MIQIDNFSYTYGKSRHTVFDGLNLSFREGRIYGLLGANGVGKTTLLYNILGLLQAKRGTITMDGTDVRLRRPEVTAECFIIPEEFELPPYSLKKYVEIHAPFYPKFSAKDMRRNLALFGMEENPQMGRLSMGQKKKVLMSFAMACNTRLLILDEPTNGLDIPSKSQFRKLITSGMSESRTIIISTHQVADIENILDNVVILSGGKVIFDHSIAETGEALLFGENLPGAIYTQPSPGGFYTVAPNTDGEESAVRLELLFNAVLMNREAIERAFSTRREAAPAEKDYTAYMPKGESEKASVEL</sequence>
<dbReference type="Proteomes" id="UP000712007">
    <property type="component" value="Unassembled WGS sequence"/>
</dbReference>
<reference evidence="5" key="2">
    <citation type="journal article" date="2021" name="PeerJ">
        <title>Extensive microbial diversity within the chicken gut microbiome revealed by metagenomics and culture.</title>
        <authorList>
            <person name="Gilroy R."/>
            <person name="Ravi A."/>
            <person name="Getino M."/>
            <person name="Pursley I."/>
            <person name="Horton D.L."/>
            <person name="Alikhan N.F."/>
            <person name="Baker D."/>
            <person name="Gharbi K."/>
            <person name="Hall N."/>
            <person name="Watson M."/>
            <person name="Adriaenssens E.M."/>
            <person name="Foster-Nyarko E."/>
            <person name="Jarju S."/>
            <person name="Secka A."/>
            <person name="Antonio M."/>
            <person name="Oren A."/>
            <person name="Chaudhuri R.R."/>
            <person name="La Ragione R."/>
            <person name="Hildebrand F."/>
            <person name="Pallen M.J."/>
        </authorList>
    </citation>
    <scope>NUCLEOTIDE SEQUENCE</scope>
    <source>
        <strain evidence="5">3924</strain>
    </source>
</reference>
<dbReference type="GO" id="GO:0016887">
    <property type="term" value="F:ATP hydrolysis activity"/>
    <property type="evidence" value="ECO:0007669"/>
    <property type="project" value="InterPro"/>
</dbReference>
<keyword evidence="3 5" id="KW-0067">ATP-binding</keyword>
<dbReference type="InterPro" id="IPR003593">
    <property type="entry name" value="AAA+_ATPase"/>
</dbReference>
<dbReference type="EMBL" id="JADIMV010000005">
    <property type="protein sequence ID" value="MBO8439075.1"/>
    <property type="molecule type" value="Genomic_DNA"/>
</dbReference>
<evidence type="ECO:0000313" key="5">
    <source>
        <dbReference type="EMBL" id="MBO8439075.1"/>
    </source>
</evidence>
<dbReference type="Gene3D" id="3.40.50.300">
    <property type="entry name" value="P-loop containing nucleotide triphosphate hydrolases"/>
    <property type="match status" value="1"/>
</dbReference>
<gene>
    <name evidence="5" type="ORF">IAC51_00305</name>
</gene>
<dbReference type="InterPro" id="IPR027417">
    <property type="entry name" value="P-loop_NTPase"/>
</dbReference>
<organism evidence="5 6">
    <name type="scientific">Candidatus Aphodosoma intestinipullorum</name>
    <dbReference type="NCBI Taxonomy" id="2840674"/>
    <lineage>
        <taxon>Bacteria</taxon>
        <taxon>Pseudomonadati</taxon>
        <taxon>Bacteroidota</taxon>
        <taxon>Bacteroidia</taxon>
        <taxon>Bacteroidales</taxon>
        <taxon>Candidatus Aphodosoma</taxon>
    </lineage>
</organism>
<evidence type="ECO:0000256" key="1">
    <source>
        <dbReference type="ARBA" id="ARBA00022448"/>
    </source>
</evidence>
<evidence type="ECO:0000313" key="6">
    <source>
        <dbReference type="Proteomes" id="UP000712007"/>
    </source>
</evidence>
<dbReference type="GO" id="GO:0005524">
    <property type="term" value="F:ATP binding"/>
    <property type="evidence" value="ECO:0007669"/>
    <property type="project" value="UniProtKB-KW"/>
</dbReference>
<dbReference type="SUPFAM" id="SSF52540">
    <property type="entry name" value="P-loop containing nucleoside triphosphate hydrolases"/>
    <property type="match status" value="1"/>
</dbReference>
<keyword evidence="1" id="KW-0813">Transport</keyword>
<proteinExistence type="predicted"/>
<feature type="domain" description="ABC transporter" evidence="4">
    <location>
        <begin position="2"/>
        <end position="228"/>
    </location>
</feature>
<accession>A0A940DI63</accession>
<dbReference type="Pfam" id="PF00005">
    <property type="entry name" value="ABC_tran"/>
    <property type="match status" value="1"/>
</dbReference>
<dbReference type="InterPro" id="IPR051782">
    <property type="entry name" value="ABC_Transporter_VariousFunc"/>
</dbReference>
<comment type="caution">
    <text evidence="5">The sequence shown here is derived from an EMBL/GenBank/DDBJ whole genome shotgun (WGS) entry which is preliminary data.</text>
</comment>
<reference evidence="5" key="1">
    <citation type="submission" date="2020-10" db="EMBL/GenBank/DDBJ databases">
        <authorList>
            <person name="Gilroy R."/>
        </authorList>
    </citation>
    <scope>NUCLEOTIDE SEQUENCE</scope>
    <source>
        <strain evidence="5">3924</strain>
    </source>
</reference>
<dbReference type="PANTHER" id="PTHR42939">
    <property type="entry name" value="ABC TRANSPORTER ATP-BINDING PROTEIN ALBC-RELATED"/>
    <property type="match status" value="1"/>
</dbReference>
<dbReference type="PANTHER" id="PTHR42939:SF1">
    <property type="entry name" value="ABC TRANSPORTER ATP-BINDING PROTEIN ALBC-RELATED"/>
    <property type="match status" value="1"/>
</dbReference>
<dbReference type="InterPro" id="IPR003439">
    <property type="entry name" value="ABC_transporter-like_ATP-bd"/>
</dbReference>
<evidence type="ECO:0000256" key="2">
    <source>
        <dbReference type="ARBA" id="ARBA00022741"/>
    </source>
</evidence>
<evidence type="ECO:0000259" key="4">
    <source>
        <dbReference type="PROSITE" id="PS50893"/>
    </source>
</evidence>
<protein>
    <submittedName>
        <fullName evidence="5">ABC transporter ATP-binding protein</fullName>
    </submittedName>
</protein>
<dbReference type="AlphaFoldDB" id="A0A940DI63"/>
<evidence type="ECO:0000256" key="3">
    <source>
        <dbReference type="ARBA" id="ARBA00022840"/>
    </source>
</evidence>
<dbReference type="CDD" id="cd03230">
    <property type="entry name" value="ABC_DR_subfamily_A"/>
    <property type="match status" value="1"/>
</dbReference>
<dbReference type="SMART" id="SM00382">
    <property type="entry name" value="AAA"/>
    <property type="match status" value="1"/>
</dbReference>
<keyword evidence="2" id="KW-0547">Nucleotide-binding</keyword>
<name>A0A940DI63_9BACT</name>
<dbReference type="PROSITE" id="PS50893">
    <property type="entry name" value="ABC_TRANSPORTER_2"/>
    <property type="match status" value="1"/>
</dbReference>